<keyword evidence="3" id="KW-1133">Transmembrane helix</keyword>
<keyword evidence="3" id="KW-0812">Transmembrane</keyword>
<feature type="transmembrane region" description="Helical" evidence="3">
    <location>
        <begin position="1306"/>
        <end position="1323"/>
    </location>
</feature>
<feature type="compositionally biased region" description="Low complexity" evidence="2">
    <location>
        <begin position="1227"/>
        <end position="1247"/>
    </location>
</feature>
<feature type="domain" description="MucBP" evidence="5">
    <location>
        <begin position="1003"/>
        <end position="1065"/>
    </location>
</feature>
<keyword evidence="3" id="KW-0472">Membrane</keyword>
<dbReference type="PANTHER" id="PTHR31949">
    <property type="entry name" value="GASTRIC MUCIN-LIKE PROTEIN"/>
    <property type="match status" value="1"/>
</dbReference>
<feature type="domain" description="MucBP" evidence="5">
    <location>
        <begin position="513"/>
        <end position="579"/>
    </location>
</feature>
<feature type="domain" description="MucBP" evidence="5">
    <location>
        <begin position="936"/>
        <end position="997"/>
    </location>
</feature>
<dbReference type="Proteomes" id="UP000694640">
    <property type="component" value="Unassembled WGS sequence"/>
</dbReference>
<feature type="compositionally biased region" description="Polar residues" evidence="2">
    <location>
        <begin position="70"/>
        <end position="83"/>
    </location>
</feature>
<evidence type="ECO:0000256" key="3">
    <source>
        <dbReference type="SAM" id="Phobius"/>
    </source>
</evidence>
<comment type="caution">
    <text evidence="6">The sequence shown here is derived from an EMBL/GenBank/DDBJ whole genome shotgun (WGS) entry which is preliminary data.</text>
</comment>
<dbReference type="InterPro" id="IPR009459">
    <property type="entry name" value="MucBP_dom"/>
</dbReference>
<feature type="domain" description="MucBP" evidence="5">
    <location>
        <begin position="1071"/>
        <end position="1133"/>
    </location>
</feature>
<proteinExistence type="predicted"/>
<dbReference type="InterPro" id="IPR032675">
    <property type="entry name" value="LRR_dom_sf"/>
</dbReference>
<sequence length="1328" mass="143474">MKPNNVNNQNKRHQSRWVITSATAMILTTLTIASQAAAADDTVTTTTNEPTNSQLNTNTQVNATQVNLKADTSTSVSTIKSDQSAVAATSPTTSTGSPSEHSSSVNTNPQQQSANPASQSQATTTSESTPTTDIKHPTQTAPAQTASASTTEPTTESNTESATDSQAKATTTDNQASKQPSQQAATASSNSTTIRVNTQSTTSSALTDDKIVTNVNQEKLVLKTNQPVVRATSRTAQENINDWMPNTLLQQEVLSQLRKQNPDRTWNSAADITKADMLLLTTYYGKDTYIDGKTSYSLEGLQYATNLTTVWLNNNLNAPSGSYYSDVTDISPLANLQKLQVVNIQQNRITDISPLANLKNLTEVDAAYNHISDFSPLKGFKNLKGTFSNQFITLPPAYISADNNIATLAIDCYLQDGTKVQLKPNGGVGETVFYKNGQLYVRWYFNGAGGGNYDNNGHIYYTNMKPQQPGLTGPTFNGTTVIPMADYYFMTAASDGNNFVVVRPYVLAATAAPITVKYVDALTGESLVTTDLTLNGIVGQPYTTQRIDDELPNYDFTNIVGNASGVFTADAQTVTYYYTRKDAGDITIHMVDTNGNLVYEPQILPGKHNLGNAYNLDAPTFDHFKLQQTIGNAAGIFTTDPQSITFVYVRLDAGNITVKYQDKQGNQLKPDKTISGSQSLGQAYTTEPLDIENYTLKTTPTNATGTFTDQEQTVIYVYVRRDAGQIVVKYQDSAGNQLAPDKLLDGKEQLGAAYQTTAISIPNFHLVVTPANATGTFSTDTQTVIYQYARSNAGHITVKYQDANGTTLAPDDILTGNGQLGRPYQTNAKTIENYRLIQTPANATGQFSDQAQTVIYVYTRENAGDITVQYLDENGQQLAADSVLSGQGQLGQPYETSPLNINGYTVKSTQGNTTGTYTVQPQRVVYIYERTAGQSVTVKYQDQDGKSIHPDVVHSGYLGDSYSTEQLVIDGYTFKAVQGDVSGTFGTSAKTVTYVYERTTGQPITAKYQDQDGKSIHPDVVHSGYLGDSYSTEQLVIDGYTFKAVQGDVSGTFGTSAKTVTYVYERTTGQPITAKYQDQNGKSIHPDVVHSGYLGDSYSTEQLVIDGYTFKAVQGDVSGTFGTSAKTVTYVYTENTPTIPDTQGTVTVHYVTKDGIKLNEPTVLSGKTGTTYQTVPLTFTDHELVGQPENATGLFTADNVDVTYVYQATDTTGTDDIIDPEEPEQPTKPIKPVEPTTPETPNEPGITVTQPDRIKPTQPAVAVKSAATVKPTLKPAAAQVSLVKTTSPVTEHSAQLPQTDEQTGKLAVILGLLLSVVTLGFYGKNRQS</sequence>
<evidence type="ECO:0000259" key="5">
    <source>
        <dbReference type="Pfam" id="PF06458"/>
    </source>
</evidence>
<feature type="compositionally biased region" description="Low complexity" evidence="2">
    <location>
        <begin position="84"/>
        <end position="163"/>
    </location>
</feature>
<feature type="signal peptide" evidence="4">
    <location>
        <begin position="1"/>
        <end position="38"/>
    </location>
</feature>
<keyword evidence="4" id="KW-0732">Signal</keyword>
<dbReference type="Pfam" id="PF06458">
    <property type="entry name" value="MucBP"/>
    <property type="match status" value="10"/>
</dbReference>
<organism evidence="6 7">
    <name type="scientific">Lactiplantibacillus argentoratensis</name>
    <dbReference type="NCBI Taxonomy" id="271881"/>
    <lineage>
        <taxon>Bacteria</taxon>
        <taxon>Bacillati</taxon>
        <taxon>Bacillota</taxon>
        <taxon>Bacilli</taxon>
        <taxon>Lactobacillales</taxon>
        <taxon>Lactobacillaceae</taxon>
        <taxon>Lactiplantibacillus</taxon>
    </lineage>
</organism>
<feature type="compositionally biased region" description="Low complexity" evidence="2">
    <location>
        <begin position="37"/>
        <end position="68"/>
    </location>
</feature>
<dbReference type="Gene3D" id="3.80.10.10">
    <property type="entry name" value="Ribonuclease Inhibitor"/>
    <property type="match status" value="1"/>
</dbReference>
<dbReference type="PROSITE" id="PS51450">
    <property type="entry name" value="LRR"/>
    <property type="match status" value="1"/>
</dbReference>
<dbReference type="SUPFAM" id="SSF52058">
    <property type="entry name" value="L domain-like"/>
    <property type="match status" value="1"/>
</dbReference>
<feature type="compositionally biased region" description="Polar residues" evidence="2">
    <location>
        <begin position="164"/>
        <end position="174"/>
    </location>
</feature>
<dbReference type="NCBIfam" id="TIGR01167">
    <property type="entry name" value="LPXTG_anchor"/>
    <property type="match status" value="1"/>
</dbReference>
<feature type="domain" description="MucBP" evidence="5">
    <location>
        <begin position="1145"/>
        <end position="1207"/>
    </location>
</feature>
<feature type="region of interest" description="Disordered" evidence="2">
    <location>
        <begin position="37"/>
        <end position="203"/>
    </location>
</feature>
<evidence type="ECO:0000256" key="4">
    <source>
        <dbReference type="SAM" id="SignalP"/>
    </source>
</evidence>
<feature type="domain" description="MucBP" evidence="5">
    <location>
        <begin position="655"/>
        <end position="718"/>
    </location>
</feature>
<protein>
    <submittedName>
        <fullName evidence="6">MucBP domain-containing protein</fullName>
    </submittedName>
</protein>
<dbReference type="InterPro" id="IPR001611">
    <property type="entry name" value="Leu-rich_rpt"/>
</dbReference>
<feature type="chain" id="PRO_5047173019" evidence="4">
    <location>
        <begin position="39"/>
        <end position="1328"/>
    </location>
</feature>
<evidence type="ECO:0000256" key="1">
    <source>
        <dbReference type="ARBA" id="ARBA00022737"/>
    </source>
</evidence>
<dbReference type="RefSeq" id="WP_214417611.1">
    <property type="nucleotide sequence ID" value="NZ_JAEQMM010000003.1"/>
</dbReference>
<gene>
    <name evidence="6" type="ORF">JKL17_03850</name>
</gene>
<feature type="domain" description="MucBP" evidence="5">
    <location>
        <begin position="586"/>
        <end position="648"/>
    </location>
</feature>
<keyword evidence="7" id="KW-1185">Reference proteome</keyword>
<evidence type="ECO:0000313" key="6">
    <source>
        <dbReference type="EMBL" id="MBT1137277.1"/>
    </source>
</evidence>
<feature type="compositionally biased region" description="Low complexity" evidence="2">
    <location>
        <begin position="175"/>
        <end position="193"/>
    </location>
</feature>
<feature type="domain" description="MucBP" evidence="5">
    <location>
        <begin position="796"/>
        <end position="859"/>
    </location>
</feature>
<dbReference type="EMBL" id="JAEQMM010000003">
    <property type="protein sequence ID" value="MBT1137277.1"/>
    <property type="molecule type" value="Genomic_DNA"/>
</dbReference>
<feature type="compositionally biased region" description="Polar residues" evidence="2">
    <location>
        <begin position="194"/>
        <end position="203"/>
    </location>
</feature>
<reference evidence="6 7" key="1">
    <citation type="submission" date="2021-01" db="EMBL/GenBank/DDBJ databases">
        <title>High-quality draft genome sequence data of six Lactiplantibacillus plantarum subsp. argentoratensis strains isolated from various Greek sourdoughs.</title>
        <authorList>
            <person name="Syrokou M.K."/>
            <person name="Paramithiotis S."/>
            <person name="Skandamis P.N."/>
            <person name="Drosinos E.H."/>
            <person name="Bosnea L."/>
            <person name="Mataragas M."/>
        </authorList>
    </citation>
    <scope>NUCLEOTIDE SEQUENCE [LARGE SCALE GENOMIC DNA]</scope>
    <source>
        <strain evidence="6 7">LQC 2520</strain>
    </source>
</reference>
<feature type="region of interest" description="Disordered" evidence="2">
    <location>
        <begin position="1212"/>
        <end position="1255"/>
    </location>
</feature>
<dbReference type="Gene3D" id="3.10.20.320">
    <property type="entry name" value="Putative peptidoglycan bound protein (lpxtg motif)"/>
    <property type="match status" value="10"/>
</dbReference>
<feature type="domain" description="MucBP" evidence="5">
    <location>
        <begin position="866"/>
        <end position="929"/>
    </location>
</feature>
<feature type="domain" description="MucBP" evidence="5">
    <location>
        <begin position="726"/>
        <end position="788"/>
    </location>
</feature>
<name>A0ABS5UFH5_9LACO</name>
<accession>A0ABS5UFH5</accession>
<evidence type="ECO:0000256" key="2">
    <source>
        <dbReference type="SAM" id="MobiDB-lite"/>
    </source>
</evidence>
<dbReference type="PANTHER" id="PTHR31949:SF2">
    <property type="entry name" value="OS05G0480600 PROTEIN"/>
    <property type="match status" value="1"/>
</dbReference>
<keyword evidence="1" id="KW-0677">Repeat</keyword>
<evidence type="ECO:0000313" key="7">
    <source>
        <dbReference type="Proteomes" id="UP000694640"/>
    </source>
</evidence>